<gene>
    <name evidence="2" type="ORF">HW532_09830</name>
</gene>
<protein>
    <submittedName>
        <fullName evidence="2">Uncharacterized protein</fullName>
    </submittedName>
</protein>
<feature type="region of interest" description="Disordered" evidence="1">
    <location>
        <begin position="1"/>
        <end position="22"/>
    </location>
</feature>
<dbReference type="AlphaFoldDB" id="A0A7S8HBW5"/>
<accession>A0A7S8HBW5</accession>
<name>A0A7S8HBW5_9HYPH</name>
<dbReference type="EMBL" id="CP058214">
    <property type="protein sequence ID" value="QPC42961.1"/>
    <property type="molecule type" value="Genomic_DNA"/>
</dbReference>
<sequence length="58" mass="5990">MTGQVEGTGQTPQTDTQNTADEEVLAEQFQAAIAGATTSAMSQAKGLMSEALSEAKEE</sequence>
<proteinExistence type="predicted"/>
<dbReference type="Proteomes" id="UP000593594">
    <property type="component" value="Chromosome"/>
</dbReference>
<reference evidence="2 3" key="1">
    <citation type="submission" date="2020-06" db="EMBL/GenBank/DDBJ databases">
        <title>Genome sequence of 2 isolates from Red Sea Mangroves.</title>
        <authorList>
            <person name="Sefrji F."/>
            <person name="Michoud G."/>
            <person name="Merlino G."/>
            <person name="Daffonchio D."/>
        </authorList>
    </citation>
    <scope>NUCLEOTIDE SEQUENCE [LARGE SCALE GENOMIC DNA]</scope>
    <source>
        <strain evidence="2 3">R1DC25</strain>
    </source>
</reference>
<organism evidence="2 3">
    <name type="scientific">Kaustia mangrovi</name>
    <dbReference type="NCBI Taxonomy" id="2593653"/>
    <lineage>
        <taxon>Bacteria</taxon>
        <taxon>Pseudomonadati</taxon>
        <taxon>Pseudomonadota</taxon>
        <taxon>Alphaproteobacteria</taxon>
        <taxon>Hyphomicrobiales</taxon>
        <taxon>Parvibaculaceae</taxon>
        <taxon>Kaustia</taxon>
    </lineage>
</organism>
<evidence type="ECO:0000313" key="3">
    <source>
        <dbReference type="Proteomes" id="UP000593594"/>
    </source>
</evidence>
<dbReference type="RefSeq" id="WP_213164201.1">
    <property type="nucleotide sequence ID" value="NZ_CP058214.1"/>
</dbReference>
<keyword evidence="3" id="KW-1185">Reference proteome</keyword>
<evidence type="ECO:0000313" key="2">
    <source>
        <dbReference type="EMBL" id="QPC42961.1"/>
    </source>
</evidence>
<evidence type="ECO:0000256" key="1">
    <source>
        <dbReference type="SAM" id="MobiDB-lite"/>
    </source>
</evidence>
<dbReference type="KEGG" id="kmn:HW532_09830"/>
<feature type="compositionally biased region" description="Polar residues" evidence="1">
    <location>
        <begin position="1"/>
        <end position="19"/>
    </location>
</feature>